<reference evidence="2" key="1">
    <citation type="journal article" date="2019" name="Int. J. Syst. Evol. Microbiol.">
        <title>The Global Catalogue of Microorganisms (GCM) 10K type strain sequencing project: providing services to taxonomists for standard genome sequencing and annotation.</title>
        <authorList>
            <consortium name="The Broad Institute Genomics Platform"/>
            <consortium name="The Broad Institute Genome Sequencing Center for Infectious Disease"/>
            <person name="Wu L."/>
            <person name="Ma J."/>
        </authorList>
    </citation>
    <scope>NUCLEOTIDE SEQUENCE [LARGE SCALE GENOMIC DNA]</scope>
    <source>
        <strain evidence="2">CCM 8912</strain>
    </source>
</reference>
<keyword evidence="2" id="KW-1185">Reference proteome</keyword>
<evidence type="ECO:0000313" key="2">
    <source>
        <dbReference type="Proteomes" id="UP001597212"/>
    </source>
</evidence>
<dbReference type="RefSeq" id="WP_125754821.1">
    <property type="nucleotide sequence ID" value="NZ_JBHTOK010000079.1"/>
</dbReference>
<organism evidence="1 2">
    <name type="scientific">Lacticaseibacillus hegangensis</name>
    <dbReference type="NCBI Taxonomy" id="2486010"/>
    <lineage>
        <taxon>Bacteria</taxon>
        <taxon>Bacillati</taxon>
        <taxon>Bacillota</taxon>
        <taxon>Bacilli</taxon>
        <taxon>Lactobacillales</taxon>
        <taxon>Lactobacillaceae</taxon>
        <taxon>Lacticaseibacillus</taxon>
    </lineage>
</organism>
<comment type="caution">
    <text evidence="1">The sequence shown here is derived from an EMBL/GenBank/DDBJ whole genome shotgun (WGS) entry which is preliminary data.</text>
</comment>
<sequence length="76" mass="8734">MRLNKFQPHYQVELAFLGMRTDPAGVETYYPLEPGDELFVECGPGGNRHKGAFVQCTRYGRIRVCSRNIVSRCKRI</sequence>
<protein>
    <submittedName>
        <fullName evidence="1">Uncharacterized protein</fullName>
    </submittedName>
</protein>
<dbReference type="EMBL" id="JBHTOK010000079">
    <property type="protein sequence ID" value="MFD1442180.1"/>
    <property type="molecule type" value="Genomic_DNA"/>
</dbReference>
<proteinExistence type="predicted"/>
<evidence type="ECO:0000313" key="1">
    <source>
        <dbReference type="EMBL" id="MFD1442180.1"/>
    </source>
</evidence>
<dbReference type="Proteomes" id="UP001597212">
    <property type="component" value="Unassembled WGS sequence"/>
</dbReference>
<name>A0ABW4CZZ1_9LACO</name>
<accession>A0ABW4CZZ1</accession>
<gene>
    <name evidence="1" type="ORF">ACFQ5K_12400</name>
</gene>